<sequence length="51" mass="6094">MTISLKKRVSFDELVKANRQQILEDRALLENIEKNIEKKYYQSLPEKNKEA</sequence>
<gene>
    <name evidence="1" type="ORF">ACFSJF_15870</name>
</gene>
<dbReference type="Pfam" id="PF13040">
    <property type="entry name" value="Fur_reg_FbpB"/>
    <property type="match status" value="1"/>
</dbReference>
<dbReference type="RefSeq" id="WP_377557322.1">
    <property type="nucleotide sequence ID" value="NZ_JBHUHQ010000021.1"/>
</dbReference>
<name>A0ABW4W205_9BACI</name>
<dbReference type="Proteomes" id="UP001597383">
    <property type="component" value="Unassembled WGS sequence"/>
</dbReference>
<organism evidence="1 2">
    <name type="scientific">Ornithinibacillus salinisoli</name>
    <dbReference type="NCBI Taxonomy" id="1848459"/>
    <lineage>
        <taxon>Bacteria</taxon>
        <taxon>Bacillati</taxon>
        <taxon>Bacillota</taxon>
        <taxon>Bacilli</taxon>
        <taxon>Bacillales</taxon>
        <taxon>Bacillaceae</taxon>
        <taxon>Ornithinibacillus</taxon>
    </lineage>
</organism>
<accession>A0ABW4W205</accession>
<dbReference type="InterPro" id="IPR025004">
    <property type="entry name" value="SenN/SenS"/>
</dbReference>
<evidence type="ECO:0000313" key="1">
    <source>
        <dbReference type="EMBL" id="MFD2045754.1"/>
    </source>
</evidence>
<comment type="caution">
    <text evidence="1">The sequence shown here is derived from an EMBL/GenBank/DDBJ whole genome shotgun (WGS) entry which is preliminary data.</text>
</comment>
<reference evidence="2" key="1">
    <citation type="journal article" date="2019" name="Int. J. Syst. Evol. Microbiol.">
        <title>The Global Catalogue of Microorganisms (GCM) 10K type strain sequencing project: providing services to taxonomists for standard genome sequencing and annotation.</title>
        <authorList>
            <consortium name="The Broad Institute Genomics Platform"/>
            <consortium name="The Broad Institute Genome Sequencing Center for Infectious Disease"/>
            <person name="Wu L."/>
            <person name="Ma J."/>
        </authorList>
    </citation>
    <scope>NUCLEOTIDE SEQUENCE [LARGE SCALE GENOMIC DNA]</scope>
    <source>
        <strain evidence="2">R28</strain>
    </source>
</reference>
<protein>
    <submittedName>
        <fullName evidence="1">FbpB family small basic protein</fullName>
    </submittedName>
</protein>
<evidence type="ECO:0000313" key="2">
    <source>
        <dbReference type="Proteomes" id="UP001597383"/>
    </source>
</evidence>
<dbReference type="EMBL" id="JBHUHQ010000021">
    <property type="protein sequence ID" value="MFD2045754.1"/>
    <property type="molecule type" value="Genomic_DNA"/>
</dbReference>
<keyword evidence="2" id="KW-1185">Reference proteome</keyword>
<proteinExistence type="predicted"/>